<dbReference type="RefSeq" id="WP_205459767.1">
    <property type="nucleotide sequence ID" value="NZ_JAFHKK010000027.1"/>
</dbReference>
<reference evidence="2" key="1">
    <citation type="submission" date="2021-02" db="EMBL/GenBank/DDBJ databases">
        <title>Sulfurospirillum tamanensis sp. nov.</title>
        <authorList>
            <person name="Frolova A."/>
            <person name="Merkel A."/>
            <person name="Slobodkin A."/>
        </authorList>
    </citation>
    <scope>NUCLEOTIDE SEQUENCE</scope>
    <source>
        <strain evidence="2">T05b</strain>
    </source>
</reference>
<dbReference type="EMBL" id="JAFHKK010000027">
    <property type="protein sequence ID" value="MBN2965223.1"/>
    <property type="molecule type" value="Genomic_DNA"/>
</dbReference>
<gene>
    <name evidence="2" type="ORF">JWV37_10555</name>
</gene>
<name>A0ABS2WU86_9BACT</name>
<accession>A0ABS2WU86</accession>
<dbReference type="InterPro" id="IPR046708">
    <property type="entry name" value="DUF6781"/>
</dbReference>
<organism evidence="2 3">
    <name type="scientific">Sulfurospirillum tamanense</name>
    <dbReference type="NCBI Taxonomy" id="2813362"/>
    <lineage>
        <taxon>Bacteria</taxon>
        <taxon>Pseudomonadati</taxon>
        <taxon>Campylobacterota</taxon>
        <taxon>Epsilonproteobacteria</taxon>
        <taxon>Campylobacterales</taxon>
        <taxon>Sulfurospirillaceae</taxon>
        <taxon>Sulfurospirillum</taxon>
    </lineage>
</organism>
<dbReference type="SUPFAM" id="SSF58113">
    <property type="entry name" value="Apolipoprotein A-I"/>
    <property type="match status" value="1"/>
</dbReference>
<keyword evidence="3" id="KW-1185">Reference proteome</keyword>
<dbReference type="Pfam" id="PF20572">
    <property type="entry name" value="DUF6781"/>
    <property type="match status" value="1"/>
</dbReference>
<protein>
    <submittedName>
        <fullName evidence="2">Uncharacterized protein</fullName>
    </submittedName>
</protein>
<dbReference type="Gene3D" id="1.20.5.1230">
    <property type="entry name" value="Apolipoprotein A-I"/>
    <property type="match status" value="1"/>
</dbReference>
<dbReference type="Proteomes" id="UP000703590">
    <property type="component" value="Unassembled WGS sequence"/>
</dbReference>
<feature type="region of interest" description="Disordered" evidence="1">
    <location>
        <begin position="360"/>
        <end position="380"/>
    </location>
</feature>
<evidence type="ECO:0000313" key="2">
    <source>
        <dbReference type="EMBL" id="MBN2965223.1"/>
    </source>
</evidence>
<sequence>MESVQTIFANSLKENKTNPALPNLVEELTFELSRKKLQRLKDPAHIQKRVGELFCLYSHVLKEEGLDTPKLFTCSIDGLIKAASFDESELLFKRIYEKEQLEKLIAGQKNSIKMLIASTYATLEETIDVTEHNAPLFIALHDSKLRGIEMLGILKETTQEALLTTIEKGSDIEDTAAEITKTISYQAINEGEFTKQRFLDVAKAIIGVAVEIADTDQAFAKELLHGCVHGTKEGIAKAVEKFKHDLKFTPEEVEALLGRELSETKKELLKVDEEYIAMLRSCASQSNGVSKTILEEILNEELDTAFAKMQRITHEAAEAISDRIEEMRENASHFEKDFKERASKRFDGLKKEVEELEKKASERMESLRNNPKAKEAKRLGERAWEVAKSITEGAIKGAKDAMKKETK</sequence>
<comment type="caution">
    <text evidence="2">The sequence shown here is derived from an EMBL/GenBank/DDBJ whole genome shotgun (WGS) entry which is preliminary data.</text>
</comment>
<evidence type="ECO:0000256" key="1">
    <source>
        <dbReference type="SAM" id="MobiDB-lite"/>
    </source>
</evidence>
<reference evidence="2" key="2">
    <citation type="submission" date="2021-02" db="EMBL/GenBank/DDBJ databases">
        <authorList>
            <person name="Merkel A.Y."/>
        </authorList>
    </citation>
    <scope>NUCLEOTIDE SEQUENCE</scope>
    <source>
        <strain evidence="2">T05b</strain>
    </source>
</reference>
<proteinExistence type="predicted"/>
<evidence type="ECO:0000313" key="3">
    <source>
        <dbReference type="Proteomes" id="UP000703590"/>
    </source>
</evidence>